<sequence length="710" mass="75156">MLKRVLPVAALVPALGLGACFVSDSESTDPEQNPSDGFKAEFVATAQVLPFGNDLYLAGSEDGTLNIVVSDETDLGNPLAAMNMLDGFSNTASAYVKTTDAIDGNSIQYWAPTDPGNVVMVDVTNPEDPQVLVPGEDYEVVVSDVQHDARMRMFFRPLRPLGSDQVDGDGNPVPSRYMALLTSGLESTTGQSLAPSRQFETVRDAALADQELDDPTLEQVRQALQPALQAATAPIPFGLGYEGEEIAVIWTFQTQSATSSLELVADSASPQEAGALPTGLDSDDANPDLAGLAEIWVGFTTVPYYHDADNPLSGYWTAEDGAALTRFNPMPEVRDDLRVPLFVTVPSEAARMSPECPADDVPADGWPVVMFQHGITGNRSQTLGLADAFGCQGYAMVAIDHPLHGIVDPSSPLFVGPESPLYEMGVRERHFYMVDGEPSDPADVLEAGGAFDDSGDHYINIASTLSSRDNLRQSVADLLHLSQTVGTIANLADEGDGPQFLPLDADRKFFVGHSLGGIAGTSFTSLDDSVGASVLAMPGGMITDLLQDSPTFGPRIRAGLREQNPNLQPGQPLFENFFRQAQSVIDAGDPANYGAGAQDSNVFMIEVDGDSVVPNSATQYLADTVDLTQVSSNADNVEGGGSGIVRYIAGNHGSLLQPGADDIESICAFFAIQYHTFSYIIAADMGLPAIDVDGSHPQAPDACAGIDVVE</sequence>
<dbReference type="EMBL" id="JAYGII010000021">
    <property type="protein sequence ID" value="MEA5446128.1"/>
    <property type="molecule type" value="Genomic_DNA"/>
</dbReference>
<gene>
    <name evidence="2" type="ORF">VCB98_09885</name>
</gene>
<evidence type="ECO:0000313" key="2">
    <source>
        <dbReference type="EMBL" id="MEA5446128.1"/>
    </source>
</evidence>
<dbReference type="SUPFAM" id="SSF53474">
    <property type="entry name" value="alpha/beta-Hydrolases"/>
    <property type="match status" value="1"/>
</dbReference>
<dbReference type="PROSITE" id="PS51257">
    <property type="entry name" value="PROKAR_LIPOPROTEIN"/>
    <property type="match status" value="1"/>
</dbReference>
<dbReference type="Gene3D" id="3.40.50.1820">
    <property type="entry name" value="alpha/beta hydrolase"/>
    <property type="match status" value="1"/>
</dbReference>
<keyword evidence="3" id="KW-1185">Reference proteome</keyword>
<evidence type="ECO:0000256" key="1">
    <source>
        <dbReference type="SAM" id="SignalP"/>
    </source>
</evidence>
<feature type="chain" id="PRO_5042827161" description="Bacterial virulence factor lipase N-terminal domain-containing protein" evidence="1">
    <location>
        <begin position="20"/>
        <end position="710"/>
    </location>
</feature>
<dbReference type="Proteomes" id="UP001302316">
    <property type="component" value="Unassembled WGS sequence"/>
</dbReference>
<name>A0AAP6MKQ7_9GAMM</name>
<dbReference type="RefSeq" id="WP_346052156.1">
    <property type="nucleotide sequence ID" value="NZ_JAYGII010000021.1"/>
</dbReference>
<keyword evidence="1" id="KW-0732">Signal</keyword>
<proteinExistence type="predicted"/>
<evidence type="ECO:0000313" key="3">
    <source>
        <dbReference type="Proteomes" id="UP001302316"/>
    </source>
</evidence>
<organism evidence="2 3">
    <name type="scientific">Natronospira elongata</name>
    <dbReference type="NCBI Taxonomy" id="3110268"/>
    <lineage>
        <taxon>Bacteria</taxon>
        <taxon>Pseudomonadati</taxon>
        <taxon>Pseudomonadota</taxon>
        <taxon>Gammaproteobacteria</taxon>
        <taxon>Natronospirales</taxon>
        <taxon>Natronospiraceae</taxon>
        <taxon>Natronospira</taxon>
    </lineage>
</organism>
<comment type="caution">
    <text evidence="2">The sequence shown here is derived from an EMBL/GenBank/DDBJ whole genome shotgun (WGS) entry which is preliminary data.</text>
</comment>
<evidence type="ECO:0008006" key="4">
    <source>
        <dbReference type="Google" id="ProtNLM"/>
    </source>
</evidence>
<feature type="signal peptide" evidence="1">
    <location>
        <begin position="1"/>
        <end position="19"/>
    </location>
</feature>
<dbReference type="AlphaFoldDB" id="A0AAP6MKQ7"/>
<accession>A0AAP6MKQ7</accession>
<dbReference type="InterPro" id="IPR029058">
    <property type="entry name" value="AB_hydrolase_fold"/>
</dbReference>
<protein>
    <recommendedName>
        <fullName evidence="4">Bacterial virulence factor lipase N-terminal domain-containing protein</fullName>
    </recommendedName>
</protein>
<reference evidence="2 3" key="1">
    <citation type="submission" date="2023-12" db="EMBL/GenBank/DDBJ databases">
        <title>Whole-genome sequencing of halo(alkali)philic microorganisms from hypersaline lakes.</title>
        <authorList>
            <person name="Sorokin D.Y."/>
            <person name="Merkel A.Y."/>
            <person name="Messina E."/>
            <person name="Yakimov M."/>
        </authorList>
    </citation>
    <scope>NUCLEOTIDE SEQUENCE [LARGE SCALE GENOMIC DNA]</scope>
    <source>
        <strain evidence="2 3">AB-CW1</strain>
    </source>
</reference>